<dbReference type="Proteomes" id="UP000249341">
    <property type="component" value="Unassembled WGS sequence"/>
</dbReference>
<dbReference type="GO" id="GO:0003824">
    <property type="term" value="F:catalytic activity"/>
    <property type="evidence" value="ECO:0007669"/>
    <property type="project" value="UniProtKB-ARBA"/>
</dbReference>
<dbReference type="InterPro" id="IPR029058">
    <property type="entry name" value="AB_hydrolase_fold"/>
</dbReference>
<proteinExistence type="predicted"/>
<keyword evidence="1" id="KW-0472">Membrane</keyword>
<feature type="transmembrane region" description="Helical" evidence="1">
    <location>
        <begin position="82"/>
        <end position="108"/>
    </location>
</feature>
<feature type="transmembrane region" description="Helical" evidence="1">
    <location>
        <begin position="115"/>
        <end position="133"/>
    </location>
</feature>
<gene>
    <name evidence="3" type="ORF">B0I29_102561</name>
</gene>
<evidence type="ECO:0000313" key="3">
    <source>
        <dbReference type="EMBL" id="RAK42735.1"/>
    </source>
</evidence>
<keyword evidence="1" id="KW-1133">Transmembrane helix</keyword>
<evidence type="ECO:0000256" key="1">
    <source>
        <dbReference type="SAM" id="Phobius"/>
    </source>
</evidence>
<name>A0A327ZKG5_9ACTN</name>
<comment type="caution">
    <text evidence="3">The sequence shown here is derived from an EMBL/GenBank/DDBJ whole genome shotgun (WGS) entry which is preliminary data.</text>
</comment>
<accession>A0A327ZKG5</accession>
<dbReference type="InterPro" id="IPR000073">
    <property type="entry name" value="AB_hydrolase_1"/>
</dbReference>
<dbReference type="AlphaFoldDB" id="A0A327ZKG5"/>
<feature type="transmembrane region" description="Helical" evidence="1">
    <location>
        <begin position="28"/>
        <end position="45"/>
    </location>
</feature>
<dbReference type="OrthoDB" id="9796770at2"/>
<reference evidence="3 4" key="1">
    <citation type="submission" date="2018-06" db="EMBL/GenBank/DDBJ databases">
        <title>Genomic Encyclopedia of Type Strains, Phase III (KMG-III): the genomes of soil and plant-associated and newly described type strains.</title>
        <authorList>
            <person name="Whitman W."/>
        </authorList>
    </citation>
    <scope>NUCLEOTIDE SEQUENCE [LARGE SCALE GENOMIC DNA]</scope>
    <source>
        <strain evidence="3 4">CGMCC 4.7090</strain>
    </source>
</reference>
<sequence length="435" mass="46891">MKWLIPLLPAVVWGAISAWWTPRGPLTSIEAVVTIAASFAAGTLAARSRWAFLTAPLLYALTVELVRIRVSGPSVDAPHPSPFGAIALVTGRGVHGVLALFPMFLGALLPRRGRVFAAVALPVLVLLAVTVAIPGRTAGIPGGVAELTRVDGLNLMIRGADRALPVLLFVPGTPGGSEMGAMRKHLSGLEQRFVVATMDRRAFPPADVTVDDEVADVLTVTDYLRSRFGQSKIYLVAFSGGSIPGVLAVEREPSRFAAYIGTGQAVDLRASDQIFYADILAWARAGGRADVVAQLEGSGPPPYADFWGYEPFLLYENQAYDQGEPAFELGASEYSPLRKAHTLTAIMDTWDALYPRMQDVDLRRDVPRLGVPAYFVQGGAEMRGLSELFTPWYEALLAPSKQVEFYPGAGHRAIFEDPQRFVATMSRIAGEVMPA</sequence>
<dbReference type="EMBL" id="QLMJ01000002">
    <property type="protein sequence ID" value="RAK42735.1"/>
    <property type="molecule type" value="Genomic_DNA"/>
</dbReference>
<feature type="transmembrane region" description="Helical" evidence="1">
    <location>
        <begin position="50"/>
        <end position="70"/>
    </location>
</feature>
<dbReference type="Gene3D" id="3.40.50.1820">
    <property type="entry name" value="alpha/beta hydrolase"/>
    <property type="match status" value="1"/>
</dbReference>
<organism evidence="3 4">
    <name type="scientific">Actinoplanes lutulentus</name>
    <dbReference type="NCBI Taxonomy" id="1287878"/>
    <lineage>
        <taxon>Bacteria</taxon>
        <taxon>Bacillati</taxon>
        <taxon>Actinomycetota</taxon>
        <taxon>Actinomycetes</taxon>
        <taxon>Micromonosporales</taxon>
        <taxon>Micromonosporaceae</taxon>
        <taxon>Actinoplanes</taxon>
    </lineage>
</organism>
<feature type="domain" description="AB hydrolase-1" evidence="2">
    <location>
        <begin position="165"/>
        <end position="264"/>
    </location>
</feature>
<keyword evidence="1" id="KW-0812">Transmembrane</keyword>
<evidence type="ECO:0000313" key="4">
    <source>
        <dbReference type="Proteomes" id="UP000249341"/>
    </source>
</evidence>
<protein>
    <submittedName>
        <fullName evidence="3">Pimeloyl-ACP methyl ester carboxylesterase</fullName>
    </submittedName>
</protein>
<dbReference type="Pfam" id="PF00561">
    <property type="entry name" value="Abhydrolase_1"/>
    <property type="match status" value="1"/>
</dbReference>
<dbReference type="RefSeq" id="WP_111647860.1">
    <property type="nucleotide sequence ID" value="NZ_JACHWI010000003.1"/>
</dbReference>
<keyword evidence="4" id="KW-1185">Reference proteome</keyword>
<dbReference type="SUPFAM" id="SSF53474">
    <property type="entry name" value="alpha/beta-Hydrolases"/>
    <property type="match status" value="1"/>
</dbReference>
<evidence type="ECO:0000259" key="2">
    <source>
        <dbReference type="Pfam" id="PF00561"/>
    </source>
</evidence>